<evidence type="ECO:0000313" key="1">
    <source>
        <dbReference type="EMBL" id="MEJ8637125.1"/>
    </source>
</evidence>
<dbReference type="Proteomes" id="UP001377168">
    <property type="component" value="Unassembled WGS sequence"/>
</dbReference>
<protein>
    <submittedName>
        <fullName evidence="1">Uncharacterized protein</fullName>
    </submittedName>
</protein>
<organism evidence="1 2">
    <name type="scientific">Streptomyces achmelvichensis</name>
    <dbReference type="NCBI Taxonomy" id="3134111"/>
    <lineage>
        <taxon>Bacteria</taxon>
        <taxon>Bacillati</taxon>
        <taxon>Actinomycetota</taxon>
        <taxon>Actinomycetes</taxon>
        <taxon>Kitasatosporales</taxon>
        <taxon>Streptomycetaceae</taxon>
        <taxon>Streptomyces</taxon>
    </lineage>
</organism>
<gene>
    <name evidence="1" type="ORF">WKI67_27550</name>
</gene>
<reference evidence="1" key="1">
    <citation type="submission" date="2024-03" db="EMBL/GenBank/DDBJ databases">
        <title>Novel Streptomyces species of biotechnological and ecological value are a feature of Machair soil.</title>
        <authorList>
            <person name="Prole J.R."/>
            <person name="Goodfellow M."/>
            <person name="Allenby N."/>
            <person name="Ward A.C."/>
        </authorList>
    </citation>
    <scope>NUCLEOTIDE SEQUENCE</scope>
    <source>
        <strain evidence="1">MS2.AVA.5</strain>
    </source>
</reference>
<name>A0ACC6Q0L3_9ACTN</name>
<sequence length="197" mass="20519">MSIRHGAMTRRAVTAVLAAAALSLSTACGGGDSGSDDKKSSNSASTEPGKPQESGDGGGNTVPDKSKTLATISGSNGFEFTVHSAVRDEGGFLTVSGAVKNTSDKRQVPPSQWNGQETQVKRTGRSLAGMTLIDKAGKKRYYVLRDTDGFPLTTTGMSSLDSGKSVDFFAQFPAPPNETTTLDLQIPLMPTATIEIS</sequence>
<evidence type="ECO:0000313" key="2">
    <source>
        <dbReference type="Proteomes" id="UP001377168"/>
    </source>
</evidence>
<comment type="caution">
    <text evidence="1">The sequence shown here is derived from an EMBL/GenBank/DDBJ whole genome shotgun (WGS) entry which is preliminary data.</text>
</comment>
<dbReference type="EMBL" id="JBBKAJ010000022">
    <property type="protein sequence ID" value="MEJ8637125.1"/>
    <property type="molecule type" value="Genomic_DNA"/>
</dbReference>
<accession>A0ACC6Q0L3</accession>
<keyword evidence="2" id="KW-1185">Reference proteome</keyword>
<proteinExistence type="predicted"/>